<dbReference type="Proteomes" id="UP000606974">
    <property type="component" value="Unassembled WGS sequence"/>
</dbReference>
<sequence length="53" mass="5745">MPPVASTSTRDSKLNLRAMDTPFEAKIAAAMEELIGPSNPSIRTVAKKYDVSH</sequence>
<gene>
    <name evidence="1" type="ORF">GJ744_001524</name>
</gene>
<evidence type="ECO:0000313" key="2">
    <source>
        <dbReference type="Proteomes" id="UP000606974"/>
    </source>
</evidence>
<keyword evidence="2" id="KW-1185">Reference proteome</keyword>
<comment type="caution">
    <text evidence="1">The sequence shown here is derived from an EMBL/GenBank/DDBJ whole genome shotgun (WGS) entry which is preliminary data.</text>
</comment>
<evidence type="ECO:0000313" key="1">
    <source>
        <dbReference type="EMBL" id="KAF7505003.1"/>
    </source>
</evidence>
<proteinExistence type="predicted"/>
<dbReference type="AlphaFoldDB" id="A0A8H7E1U8"/>
<reference evidence="1" key="1">
    <citation type="submission" date="2020-02" db="EMBL/GenBank/DDBJ databases">
        <authorList>
            <person name="Palmer J.M."/>
        </authorList>
    </citation>
    <scope>NUCLEOTIDE SEQUENCE</scope>
    <source>
        <strain evidence="1">EPUS1.4</strain>
        <tissue evidence="1">Thallus</tissue>
    </source>
</reference>
<protein>
    <submittedName>
        <fullName evidence="1">Uncharacterized protein</fullName>
    </submittedName>
</protein>
<dbReference type="EMBL" id="JAACFV010000121">
    <property type="protein sequence ID" value="KAF7505003.1"/>
    <property type="molecule type" value="Genomic_DNA"/>
</dbReference>
<name>A0A8H7E1U8_9EURO</name>
<organism evidence="1 2">
    <name type="scientific">Endocarpon pusillum</name>
    <dbReference type="NCBI Taxonomy" id="364733"/>
    <lineage>
        <taxon>Eukaryota</taxon>
        <taxon>Fungi</taxon>
        <taxon>Dikarya</taxon>
        <taxon>Ascomycota</taxon>
        <taxon>Pezizomycotina</taxon>
        <taxon>Eurotiomycetes</taxon>
        <taxon>Chaetothyriomycetidae</taxon>
        <taxon>Verrucariales</taxon>
        <taxon>Verrucariaceae</taxon>
        <taxon>Endocarpon</taxon>
    </lineage>
</organism>
<accession>A0A8H7E1U8</accession>